<feature type="chain" id="PRO_5012935757" evidence="1">
    <location>
        <begin position="20"/>
        <end position="344"/>
    </location>
</feature>
<dbReference type="RefSeq" id="WP_160096622.1">
    <property type="nucleotide sequence ID" value="NZ_FWXV01000003.1"/>
</dbReference>
<dbReference type="InterPro" id="IPR036365">
    <property type="entry name" value="PGBD-like_sf"/>
</dbReference>
<proteinExistence type="predicted"/>
<accession>A0A1W2EHF7</accession>
<dbReference type="AlphaFoldDB" id="A0A1W2EHF7"/>
<keyword evidence="1" id="KW-0732">Signal</keyword>
<dbReference type="OrthoDB" id="3268648at2"/>
<feature type="signal peptide" evidence="1">
    <location>
        <begin position="1"/>
        <end position="19"/>
    </location>
</feature>
<protein>
    <submittedName>
        <fullName evidence="3">Putative peptidoglycan binding domain-containing protein</fullName>
    </submittedName>
</protein>
<evidence type="ECO:0000313" key="3">
    <source>
        <dbReference type="EMBL" id="SMD09144.1"/>
    </source>
</evidence>
<dbReference type="Gene3D" id="2.40.420.20">
    <property type="match status" value="1"/>
</dbReference>
<dbReference type="InterPro" id="IPR036366">
    <property type="entry name" value="PGBDSf"/>
</dbReference>
<feature type="domain" description="Peptidoglycan binding-like" evidence="2">
    <location>
        <begin position="107"/>
        <end position="154"/>
    </location>
</feature>
<dbReference type="Proteomes" id="UP000192674">
    <property type="component" value="Unassembled WGS sequence"/>
</dbReference>
<dbReference type="Pfam" id="PF01471">
    <property type="entry name" value="PG_binding_1"/>
    <property type="match status" value="1"/>
</dbReference>
<evidence type="ECO:0000313" key="4">
    <source>
        <dbReference type="Proteomes" id="UP000192674"/>
    </source>
</evidence>
<dbReference type="InterPro" id="IPR002477">
    <property type="entry name" value="Peptidoglycan-bd-like"/>
</dbReference>
<keyword evidence="4" id="KW-1185">Reference proteome</keyword>
<evidence type="ECO:0000256" key="1">
    <source>
        <dbReference type="SAM" id="SignalP"/>
    </source>
</evidence>
<gene>
    <name evidence="3" type="ORF">SAMN05661093_04387</name>
</gene>
<name>A0A1W2EHF7_KIBAR</name>
<sequence>MRGWIVATVLLATACTSQAQPQAEQKPLPTAPVTRGDLVSSIQQPGQLGYVGSIQLVAQRQGTVTAMPGVGQVISRGQQVYAVDQRPIPLFYGTLPFYRPLNRAVEGEDVRQLERNLVDLGHATFTPDDTYTSATVNAVKRWQKSLGLTETGTVEPGDALVAAGPVRVTATNGLVGAMARPGEALVTGTGTEHGVHVDLDRRHRSMAAVDQTVQVRLFGGRSVTGVVKTIESTATQPQQNGQQNTNQERQTIGVDILITSPEAELGGVFEGPVTVIFPGESRRGVLTVPIEALTVVPGGAYAVVVVDQNGRHTIEVEPGLFTASRVEITSPGLVEGMRVEVPTI</sequence>
<dbReference type="SUPFAM" id="SSF47090">
    <property type="entry name" value="PGBD-like"/>
    <property type="match status" value="1"/>
</dbReference>
<organism evidence="3 4">
    <name type="scientific">Kibdelosporangium aridum</name>
    <dbReference type="NCBI Taxonomy" id="2030"/>
    <lineage>
        <taxon>Bacteria</taxon>
        <taxon>Bacillati</taxon>
        <taxon>Actinomycetota</taxon>
        <taxon>Actinomycetes</taxon>
        <taxon>Pseudonocardiales</taxon>
        <taxon>Pseudonocardiaceae</taxon>
        <taxon>Kibdelosporangium</taxon>
    </lineage>
</organism>
<dbReference type="Gene3D" id="1.10.101.10">
    <property type="entry name" value="PGBD-like superfamily/PGBD"/>
    <property type="match status" value="1"/>
</dbReference>
<evidence type="ECO:0000259" key="2">
    <source>
        <dbReference type="Pfam" id="PF01471"/>
    </source>
</evidence>
<dbReference type="PROSITE" id="PS51257">
    <property type="entry name" value="PROKAR_LIPOPROTEIN"/>
    <property type="match status" value="1"/>
</dbReference>
<reference evidence="3 4" key="1">
    <citation type="submission" date="2017-04" db="EMBL/GenBank/DDBJ databases">
        <authorList>
            <person name="Afonso C.L."/>
            <person name="Miller P.J."/>
            <person name="Scott M.A."/>
            <person name="Spackman E."/>
            <person name="Goraichik I."/>
            <person name="Dimitrov K.M."/>
            <person name="Suarez D.L."/>
            <person name="Swayne D.E."/>
        </authorList>
    </citation>
    <scope>NUCLEOTIDE SEQUENCE [LARGE SCALE GENOMIC DNA]</scope>
    <source>
        <strain evidence="3 4">DSM 43828</strain>
    </source>
</reference>
<dbReference type="EMBL" id="FWXV01000003">
    <property type="protein sequence ID" value="SMD09144.1"/>
    <property type="molecule type" value="Genomic_DNA"/>
</dbReference>